<dbReference type="InterPro" id="IPR036179">
    <property type="entry name" value="Ig-like_dom_sf"/>
</dbReference>
<dbReference type="SMART" id="SM00409">
    <property type="entry name" value="IG"/>
    <property type="match status" value="2"/>
</dbReference>
<feature type="transmembrane region" description="Helical" evidence="1">
    <location>
        <begin position="428"/>
        <end position="446"/>
    </location>
</feature>
<dbReference type="InterPro" id="IPR003598">
    <property type="entry name" value="Ig_sub2"/>
</dbReference>
<dbReference type="InterPro" id="IPR003599">
    <property type="entry name" value="Ig_sub"/>
</dbReference>
<feature type="chain" id="PRO_5041321198" evidence="2">
    <location>
        <begin position="21"/>
        <end position="504"/>
    </location>
</feature>
<dbReference type="PROSITE" id="PS50835">
    <property type="entry name" value="IG_LIKE"/>
    <property type="match status" value="2"/>
</dbReference>
<organism evidence="4 5">
    <name type="scientific">Pundamilia nyererei</name>
    <dbReference type="NCBI Taxonomy" id="303518"/>
    <lineage>
        <taxon>Eukaryota</taxon>
        <taxon>Metazoa</taxon>
        <taxon>Chordata</taxon>
        <taxon>Craniata</taxon>
        <taxon>Vertebrata</taxon>
        <taxon>Euteleostomi</taxon>
        <taxon>Actinopterygii</taxon>
        <taxon>Neopterygii</taxon>
        <taxon>Teleostei</taxon>
        <taxon>Neoteleostei</taxon>
        <taxon>Acanthomorphata</taxon>
        <taxon>Ovalentaria</taxon>
        <taxon>Cichlomorphae</taxon>
        <taxon>Cichliformes</taxon>
        <taxon>Cichlidae</taxon>
        <taxon>African cichlids</taxon>
        <taxon>Pseudocrenilabrinae</taxon>
        <taxon>Haplochromini</taxon>
        <taxon>Pundamilia</taxon>
    </lineage>
</organism>
<dbReference type="InterPro" id="IPR007110">
    <property type="entry name" value="Ig-like_dom"/>
</dbReference>
<evidence type="ECO:0000256" key="2">
    <source>
        <dbReference type="SAM" id="SignalP"/>
    </source>
</evidence>
<gene>
    <name evidence="5" type="primary">LOC102207888</name>
</gene>
<dbReference type="GO" id="GO:0042110">
    <property type="term" value="P:T cell activation"/>
    <property type="evidence" value="ECO:0007669"/>
    <property type="project" value="TreeGrafter"/>
</dbReference>
<keyword evidence="1" id="KW-1133">Transmembrane helix</keyword>
<protein>
    <submittedName>
        <fullName evidence="5">Uncharacterized protein LOC102207888 isoform X1</fullName>
    </submittedName>
</protein>
<reference evidence="5" key="1">
    <citation type="submission" date="2025-08" db="UniProtKB">
        <authorList>
            <consortium name="RefSeq"/>
        </authorList>
    </citation>
    <scope>IDENTIFICATION</scope>
</reference>
<dbReference type="PANTHER" id="PTHR11422:SF5">
    <property type="entry name" value="DIVERSE IMMUNOGLOBULIN DOMAIN-CONTAINING PROTEIN 1.1 ISOFORM X1-RELATED"/>
    <property type="match status" value="1"/>
</dbReference>
<dbReference type="PANTHER" id="PTHR11422">
    <property type="entry name" value="T-CELL SURFACE GLYCOPROTEIN CD4"/>
    <property type="match status" value="1"/>
</dbReference>
<keyword evidence="1" id="KW-0472">Membrane</keyword>
<dbReference type="GO" id="GO:0035723">
    <property type="term" value="P:interleukin-15-mediated signaling pathway"/>
    <property type="evidence" value="ECO:0007669"/>
    <property type="project" value="TreeGrafter"/>
</dbReference>
<feature type="domain" description="Ig-like" evidence="3">
    <location>
        <begin position="23"/>
        <end position="114"/>
    </location>
</feature>
<dbReference type="GeneID" id="102207888"/>
<dbReference type="AlphaFoldDB" id="A0A9Y3VPM9"/>
<proteinExistence type="predicted"/>
<feature type="signal peptide" evidence="2">
    <location>
        <begin position="1"/>
        <end position="20"/>
    </location>
</feature>
<dbReference type="GO" id="GO:0045121">
    <property type="term" value="C:membrane raft"/>
    <property type="evidence" value="ECO:0007669"/>
    <property type="project" value="TreeGrafter"/>
</dbReference>
<dbReference type="Gene3D" id="2.60.40.10">
    <property type="entry name" value="Immunoglobulins"/>
    <property type="match status" value="2"/>
</dbReference>
<sequence length="504" mass="56228">MDSLSLLVICLFYLTQAASGHHPTGNPLLMVAVEGDNVTLPCGIPSVKTCSSISWDMSAEFNLTDEIIKKEKPTAPSSHRYRLLKDCSLQITQLVLNDARLYTCKSGTLKSSVSLRILCITERSLPANDKKMELHCYLSTNKGADPCFNRKELHINWSSEDDTPINGSRFVIEHPHNCFSKLIIDTKSTDHHKKWRCHLTQNDLVKATISYTTTVEGATQPVHKMKNVAQYVQSVTSSPFSPDGLEEVFATVGESVLLTCGNTSSPDMKWTLREKQLRDASSPDNGQIKASHVNQDSSLVISRLSSLHAGDYQCSHSTDKKDVLNKFRLHTLDVTAMPAGLRGENLTLTCALTCATECEKDFELTWSGSAHKGWQSELMNINNTLIKKLFLPESSVRSYEDITCSVHREGARVASKKWRAVDPLQTPAWVGLPLVILIVAGGLYIYTKRKRNKDAANDQPSTEMTHVYEVVQDDRNEEQQQQQHLKREAATATTSFYDLLQAVN</sequence>
<dbReference type="InterPro" id="IPR013106">
    <property type="entry name" value="Ig_V-set"/>
</dbReference>
<dbReference type="SUPFAM" id="SSF48726">
    <property type="entry name" value="Immunoglobulin"/>
    <property type="match status" value="2"/>
</dbReference>
<dbReference type="GO" id="GO:0009897">
    <property type="term" value="C:external side of plasma membrane"/>
    <property type="evidence" value="ECO:0007669"/>
    <property type="project" value="TreeGrafter"/>
</dbReference>
<evidence type="ECO:0000313" key="5">
    <source>
        <dbReference type="RefSeq" id="XP_005738477.1"/>
    </source>
</evidence>
<dbReference type="Pfam" id="PF07686">
    <property type="entry name" value="V-set"/>
    <property type="match status" value="1"/>
</dbReference>
<dbReference type="GO" id="GO:1990782">
    <property type="term" value="F:protein tyrosine kinase binding"/>
    <property type="evidence" value="ECO:0007669"/>
    <property type="project" value="TreeGrafter"/>
</dbReference>
<dbReference type="GO" id="GO:0070374">
    <property type="term" value="P:positive regulation of ERK1 and ERK2 cascade"/>
    <property type="evidence" value="ECO:0007669"/>
    <property type="project" value="TreeGrafter"/>
</dbReference>
<evidence type="ECO:0000313" key="4">
    <source>
        <dbReference type="Proteomes" id="UP000695023"/>
    </source>
</evidence>
<keyword evidence="4" id="KW-1185">Reference proteome</keyword>
<evidence type="ECO:0000256" key="1">
    <source>
        <dbReference type="SAM" id="Phobius"/>
    </source>
</evidence>
<accession>A0A9Y3VPM9</accession>
<dbReference type="RefSeq" id="XP_005738477.1">
    <property type="nucleotide sequence ID" value="XM_005738420.2"/>
</dbReference>
<keyword evidence="1" id="KW-0812">Transmembrane</keyword>
<dbReference type="GO" id="GO:0042289">
    <property type="term" value="F:MHC class II protein binding"/>
    <property type="evidence" value="ECO:0007669"/>
    <property type="project" value="TreeGrafter"/>
</dbReference>
<dbReference type="SMART" id="SM00408">
    <property type="entry name" value="IGc2"/>
    <property type="match status" value="2"/>
</dbReference>
<name>A0A9Y3VPM9_9CICH</name>
<dbReference type="InterPro" id="IPR013783">
    <property type="entry name" value="Ig-like_fold"/>
</dbReference>
<keyword evidence="2" id="KW-0732">Signal</keyword>
<evidence type="ECO:0000259" key="3">
    <source>
        <dbReference type="PROSITE" id="PS50835"/>
    </source>
</evidence>
<dbReference type="Proteomes" id="UP000695023">
    <property type="component" value="Unplaced"/>
</dbReference>
<feature type="domain" description="Ig-like" evidence="3">
    <location>
        <begin position="239"/>
        <end position="324"/>
    </location>
</feature>